<keyword evidence="2" id="KW-0479">Metal-binding</keyword>
<feature type="domain" description="CENP-V/GFA" evidence="6">
    <location>
        <begin position="24"/>
        <end position="132"/>
    </location>
</feature>
<dbReference type="EMBL" id="ML977145">
    <property type="protein sequence ID" value="KAF1989459.1"/>
    <property type="molecule type" value="Genomic_DNA"/>
</dbReference>
<dbReference type="GO" id="GO:0016846">
    <property type="term" value="F:carbon-sulfur lyase activity"/>
    <property type="evidence" value="ECO:0007669"/>
    <property type="project" value="InterPro"/>
</dbReference>
<keyword evidence="4" id="KW-0456">Lyase</keyword>
<evidence type="ECO:0000256" key="2">
    <source>
        <dbReference type="ARBA" id="ARBA00022723"/>
    </source>
</evidence>
<feature type="region of interest" description="Disordered" evidence="5">
    <location>
        <begin position="173"/>
        <end position="203"/>
    </location>
</feature>
<keyword evidence="3" id="KW-0862">Zinc</keyword>
<evidence type="ECO:0000256" key="3">
    <source>
        <dbReference type="ARBA" id="ARBA00022833"/>
    </source>
</evidence>
<proteinExistence type="inferred from homology"/>
<dbReference type="InterPro" id="IPR011057">
    <property type="entry name" value="Mss4-like_sf"/>
</dbReference>
<organism evidence="7 8">
    <name type="scientific">Aulographum hederae CBS 113979</name>
    <dbReference type="NCBI Taxonomy" id="1176131"/>
    <lineage>
        <taxon>Eukaryota</taxon>
        <taxon>Fungi</taxon>
        <taxon>Dikarya</taxon>
        <taxon>Ascomycota</taxon>
        <taxon>Pezizomycotina</taxon>
        <taxon>Dothideomycetes</taxon>
        <taxon>Pleosporomycetidae</taxon>
        <taxon>Aulographales</taxon>
        <taxon>Aulographaceae</taxon>
    </lineage>
</organism>
<reference evidence="7" key="1">
    <citation type="journal article" date="2020" name="Stud. Mycol.">
        <title>101 Dothideomycetes genomes: a test case for predicting lifestyles and emergence of pathogens.</title>
        <authorList>
            <person name="Haridas S."/>
            <person name="Albert R."/>
            <person name="Binder M."/>
            <person name="Bloem J."/>
            <person name="Labutti K."/>
            <person name="Salamov A."/>
            <person name="Andreopoulos B."/>
            <person name="Baker S."/>
            <person name="Barry K."/>
            <person name="Bills G."/>
            <person name="Bluhm B."/>
            <person name="Cannon C."/>
            <person name="Castanera R."/>
            <person name="Culley D."/>
            <person name="Daum C."/>
            <person name="Ezra D."/>
            <person name="Gonzalez J."/>
            <person name="Henrissat B."/>
            <person name="Kuo A."/>
            <person name="Liang C."/>
            <person name="Lipzen A."/>
            <person name="Lutzoni F."/>
            <person name="Magnuson J."/>
            <person name="Mondo S."/>
            <person name="Nolan M."/>
            <person name="Ohm R."/>
            <person name="Pangilinan J."/>
            <person name="Park H.-J."/>
            <person name="Ramirez L."/>
            <person name="Alfaro M."/>
            <person name="Sun H."/>
            <person name="Tritt A."/>
            <person name="Yoshinaga Y."/>
            <person name="Zwiers L.-H."/>
            <person name="Turgeon B."/>
            <person name="Goodwin S."/>
            <person name="Spatafora J."/>
            <person name="Crous P."/>
            <person name="Grigoriev I."/>
        </authorList>
    </citation>
    <scope>NUCLEOTIDE SEQUENCE</scope>
    <source>
        <strain evidence="7">CBS 113979</strain>
    </source>
</reference>
<dbReference type="AlphaFoldDB" id="A0A6G1H8X1"/>
<evidence type="ECO:0000313" key="8">
    <source>
        <dbReference type="Proteomes" id="UP000800041"/>
    </source>
</evidence>
<accession>A0A6G1H8X1</accession>
<sequence length="203" mass="23283">MTAPSEKAPKQPPYTKPDNFKPVYHASCYCGTIEWDLGGDALDAMYCHCETCQTLHGTPYQWAAVVPKDKVFFTKGADKIVFFNSSDEVYNDEGRMQGKNEYKLPCKLSCPYCHASFADEGRRMMLMLPPYIHFERNKDGKKIVPKAFQSNHHMFYGKRVADVADGLEKFLGRKDERPCDDEGKELKEKPDTPKDPMEHNEKE</sequence>
<dbReference type="Pfam" id="PF04828">
    <property type="entry name" value="GFA"/>
    <property type="match status" value="1"/>
</dbReference>
<dbReference type="Gene3D" id="3.90.1590.10">
    <property type="entry name" value="glutathione-dependent formaldehyde- activating enzyme (gfa)"/>
    <property type="match status" value="1"/>
</dbReference>
<evidence type="ECO:0000256" key="1">
    <source>
        <dbReference type="ARBA" id="ARBA00005495"/>
    </source>
</evidence>
<dbReference type="SUPFAM" id="SSF51316">
    <property type="entry name" value="Mss4-like"/>
    <property type="match status" value="1"/>
</dbReference>
<gene>
    <name evidence="7" type="ORF">K402DRAFT_391033</name>
</gene>
<dbReference type="Proteomes" id="UP000800041">
    <property type="component" value="Unassembled WGS sequence"/>
</dbReference>
<dbReference type="InterPro" id="IPR006913">
    <property type="entry name" value="CENP-V/GFA"/>
</dbReference>
<name>A0A6G1H8X1_9PEZI</name>
<evidence type="ECO:0000259" key="6">
    <source>
        <dbReference type="PROSITE" id="PS51891"/>
    </source>
</evidence>
<comment type="similarity">
    <text evidence="1">Belongs to the Gfa family.</text>
</comment>
<evidence type="ECO:0000256" key="5">
    <source>
        <dbReference type="SAM" id="MobiDB-lite"/>
    </source>
</evidence>
<protein>
    <recommendedName>
        <fullName evidence="6">CENP-V/GFA domain-containing protein</fullName>
    </recommendedName>
</protein>
<keyword evidence="8" id="KW-1185">Reference proteome</keyword>
<evidence type="ECO:0000313" key="7">
    <source>
        <dbReference type="EMBL" id="KAF1989459.1"/>
    </source>
</evidence>
<evidence type="ECO:0000256" key="4">
    <source>
        <dbReference type="ARBA" id="ARBA00023239"/>
    </source>
</evidence>
<dbReference type="PANTHER" id="PTHR33337">
    <property type="entry name" value="GFA DOMAIN-CONTAINING PROTEIN"/>
    <property type="match status" value="1"/>
</dbReference>
<dbReference type="OrthoDB" id="9970124at2759"/>
<dbReference type="PROSITE" id="PS51891">
    <property type="entry name" value="CENP_V_GFA"/>
    <property type="match status" value="1"/>
</dbReference>
<dbReference type="PANTHER" id="PTHR33337:SF40">
    <property type="entry name" value="CENP-V_GFA DOMAIN-CONTAINING PROTEIN-RELATED"/>
    <property type="match status" value="1"/>
</dbReference>
<dbReference type="GO" id="GO:0046872">
    <property type="term" value="F:metal ion binding"/>
    <property type="evidence" value="ECO:0007669"/>
    <property type="project" value="UniProtKB-KW"/>
</dbReference>